<reference evidence="2 3" key="1">
    <citation type="submission" date="2022-05" db="EMBL/GenBank/DDBJ databases">
        <authorList>
            <consortium name="Genoscope - CEA"/>
            <person name="William W."/>
        </authorList>
    </citation>
    <scope>NUCLEOTIDE SEQUENCE [LARGE SCALE GENOMIC DNA]</scope>
</reference>
<name>A0ABN8R718_9CNID</name>
<dbReference type="InterPro" id="IPR027417">
    <property type="entry name" value="P-loop_NTPase"/>
</dbReference>
<dbReference type="EMBL" id="CALNXK010000197">
    <property type="protein sequence ID" value="CAH3175134.1"/>
    <property type="molecule type" value="Genomic_DNA"/>
</dbReference>
<comment type="caution">
    <text evidence="2">The sequence shown here is derived from an EMBL/GenBank/DDBJ whole genome shotgun (WGS) entry which is preliminary data.</text>
</comment>
<accession>A0ABN8R718</accession>
<dbReference type="Proteomes" id="UP001159405">
    <property type="component" value="Unassembled WGS sequence"/>
</dbReference>
<dbReference type="Gene3D" id="3.40.50.300">
    <property type="entry name" value="P-loop containing nucleotide triphosphate hydrolases"/>
    <property type="match status" value="1"/>
</dbReference>
<evidence type="ECO:0000256" key="1">
    <source>
        <dbReference type="SAM" id="MobiDB-lite"/>
    </source>
</evidence>
<dbReference type="InterPro" id="IPR006758">
    <property type="entry name" value="A32L"/>
</dbReference>
<gene>
    <name evidence="2" type="ORF">PLOB_00015685</name>
</gene>
<feature type="region of interest" description="Disordered" evidence="1">
    <location>
        <begin position="230"/>
        <end position="254"/>
    </location>
</feature>
<keyword evidence="3" id="KW-1185">Reference proteome</keyword>
<proteinExistence type="predicted"/>
<evidence type="ECO:0000313" key="2">
    <source>
        <dbReference type="EMBL" id="CAH3175134.1"/>
    </source>
</evidence>
<organism evidence="2 3">
    <name type="scientific">Porites lobata</name>
    <dbReference type="NCBI Taxonomy" id="104759"/>
    <lineage>
        <taxon>Eukaryota</taxon>
        <taxon>Metazoa</taxon>
        <taxon>Cnidaria</taxon>
        <taxon>Anthozoa</taxon>
        <taxon>Hexacorallia</taxon>
        <taxon>Scleractinia</taxon>
        <taxon>Fungiina</taxon>
        <taxon>Poritidae</taxon>
        <taxon>Porites</taxon>
    </lineage>
</organism>
<sequence>MEIPNYDSTDNPDKKYKQLYLYMPSDTFRMLICGNSGSGKTNLLYHMLIKPLLYNYEIYLYARNLEQDKYKRLIQKMRELSHKLGYEILHVSNDEITPVTEMDYEDNQKLVIFDDYVCDKNQRQIIDYFIQGHLVVARTENCSVIYLSQSFYKTPKDIRLNCSHYCLYEFPSSRESNRISSELGVEKEQYKAATRKPYTFLGIQGAPGVGFNLTSSGDYDMINKKLRNIGAPASNTDTATKKYVDDNSGDGNTS</sequence>
<evidence type="ECO:0000313" key="3">
    <source>
        <dbReference type="Proteomes" id="UP001159405"/>
    </source>
</evidence>
<dbReference type="SUPFAM" id="SSF52540">
    <property type="entry name" value="P-loop containing nucleoside triphosphate hydrolases"/>
    <property type="match status" value="1"/>
</dbReference>
<protein>
    <submittedName>
        <fullName evidence="2">Uncharacterized protein</fullName>
    </submittedName>
</protein>
<dbReference type="Pfam" id="PF04665">
    <property type="entry name" value="Pox_A32"/>
    <property type="match status" value="1"/>
</dbReference>